<protein>
    <submittedName>
        <fullName evidence="3">Uncharacterized protein</fullName>
    </submittedName>
</protein>
<evidence type="ECO:0000313" key="4">
    <source>
        <dbReference type="EMBL" id="CAF1276953.1"/>
    </source>
</evidence>
<evidence type="ECO:0000313" key="5">
    <source>
        <dbReference type="Proteomes" id="UP000663860"/>
    </source>
</evidence>
<comment type="caution">
    <text evidence="3">The sequence shown here is derived from an EMBL/GenBank/DDBJ whole genome shotgun (WGS) entry which is preliminary data.</text>
</comment>
<evidence type="ECO:0000256" key="1">
    <source>
        <dbReference type="SAM" id="MobiDB-lite"/>
    </source>
</evidence>
<dbReference type="Proteomes" id="UP000663860">
    <property type="component" value="Unassembled WGS sequence"/>
</dbReference>
<reference evidence="3" key="1">
    <citation type="submission" date="2021-02" db="EMBL/GenBank/DDBJ databases">
        <authorList>
            <person name="Nowell W R."/>
        </authorList>
    </citation>
    <scope>NUCLEOTIDE SEQUENCE</scope>
</reference>
<accession>A0A815APA7</accession>
<dbReference type="EMBL" id="CAJNON010000467">
    <property type="protein sequence ID" value="CAF1276953.1"/>
    <property type="molecule type" value="Genomic_DNA"/>
</dbReference>
<keyword evidence="2" id="KW-1133">Transmembrane helix</keyword>
<evidence type="ECO:0000313" key="3">
    <source>
        <dbReference type="EMBL" id="CAF1259736.1"/>
    </source>
</evidence>
<evidence type="ECO:0000256" key="2">
    <source>
        <dbReference type="SAM" id="Phobius"/>
    </source>
</evidence>
<dbReference type="AlphaFoldDB" id="A0A815APA7"/>
<proteinExistence type="predicted"/>
<dbReference type="Proteomes" id="UP000663891">
    <property type="component" value="Unassembled WGS sequence"/>
</dbReference>
<feature type="compositionally biased region" description="Polar residues" evidence="1">
    <location>
        <begin position="53"/>
        <end position="67"/>
    </location>
</feature>
<keyword evidence="2" id="KW-0812">Transmembrane</keyword>
<keyword evidence="2" id="KW-0472">Membrane</keyword>
<dbReference type="OrthoDB" id="10441134at2759"/>
<sequence length="84" mass="9507">MWYTPIAVGTVVIIGIVISYLSHPLKPHEIDSKLIIRLDDLRRYCCCSKQQRKSTNSVVSGEVSTKQQRSKDTDIELTTSLTIQ</sequence>
<feature type="transmembrane region" description="Helical" evidence="2">
    <location>
        <begin position="6"/>
        <end position="23"/>
    </location>
</feature>
<feature type="region of interest" description="Disordered" evidence="1">
    <location>
        <begin position="50"/>
        <end position="84"/>
    </location>
</feature>
<dbReference type="EMBL" id="CAJNOE010000533">
    <property type="protein sequence ID" value="CAF1259736.1"/>
    <property type="molecule type" value="Genomic_DNA"/>
</dbReference>
<organism evidence="3 5">
    <name type="scientific">Adineta steineri</name>
    <dbReference type="NCBI Taxonomy" id="433720"/>
    <lineage>
        <taxon>Eukaryota</taxon>
        <taxon>Metazoa</taxon>
        <taxon>Spiralia</taxon>
        <taxon>Gnathifera</taxon>
        <taxon>Rotifera</taxon>
        <taxon>Eurotatoria</taxon>
        <taxon>Bdelloidea</taxon>
        <taxon>Adinetida</taxon>
        <taxon>Adinetidae</taxon>
        <taxon>Adineta</taxon>
    </lineage>
</organism>
<gene>
    <name evidence="3" type="ORF">IZO911_LOCUS31819</name>
    <name evidence="4" type="ORF">VCS650_LOCUS29744</name>
</gene>
<name>A0A815APA7_9BILA</name>